<feature type="domain" description="Strictosidine synthase conserved region" evidence="6">
    <location>
        <begin position="1"/>
        <end position="48"/>
    </location>
</feature>
<comment type="caution">
    <text evidence="7">The sequence shown here is derived from an EMBL/GenBank/DDBJ whole genome shotgun (WGS) entry which is preliminary data.</text>
</comment>
<feature type="transmembrane region" description="Helical" evidence="5">
    <location>
        <begin position="12"/>
        <end position="33"/>
    </location>
</feature>
<dbReference type="Gene3D" id="2.120.10.30">
    <property type="entry name" value="TolB, C-terminal domain"/>
    <property type="match status" value="1"/>
</dbReference>
<dbReference type="Pfam" id="PF03088">
    <property type="entry name" value="Str_synth"/>
    <property type="match status" value="1"/>
</dbReference>
<dbReference type="GO" id="GO:0016787">
    <property type="term" value="F:hydrolase activity"/>
    <property type="evidence" value="ECO:0007669"/>
    <property type="project" value="TreeGrafter"/>
</dbReference>
<evidence type="ECO:0000256" key="2">
    <source>
        <dbReference type="ARBA" id="ARBA00009191"/>
    </source>
</evidence>
<evidence type="ECO:0000259" key="6">
    <source>
        <dbReference type="Pfam" id="PF03088"/>
    </source>
</evidence>
<evidence type="ECO:0000256" key="1">
    <source>
        <dbReference type="ARBA" id="ARBA00004116"/>
    </source>
</evidence>
<dbReference type="PANTHER" id="PTHR10426">
    <property type="entry name" value="STRICTOSIDINE SYNTHASE-RELATED"/>
    <property type="match status" value="1"/>
</dbReference>
<comment type="subcellular location">
    <subcellularLocation>
        <location evidence="1">Vacuole</location>
    </subcellularLocation>
</comment>
<evidence type="ECO:0000256" key="5">
    <source>
        <dbReference type="SAM" id="Phobius"/>
    </source>
</evidence>
<dbReference type="GO" id="GO:0012505">
    <property type="term" value="C:endomembrane system"/>
    <property type="evidence" value="ECO:0007669"/>
    <property type="project" value="TreeGrafter"/>
</dbReference>
<evidence type="ECO:0000313" key="8">
    <source>
        <dbReference type="Proteomes" id="UP001054821"/>
    </source>
</evidence>
<dbReference type="EMBL" id="JAJFAZ020000005">
    <property type="protein sequence ID" value="KAI5330319.1"/>
    <property type="molecule type" value="Genomic_DNA"/>
</dbReference>
<dbReference type="AlphaFoldDB" id="A0AAD4VTP5"/>
<accession>A0AAD4VTP5</accession>
<gene>
    <name evidence="7" type="ORF">L3X38_029717</name>
</gene>
<name>A0AAD4VTP5_PRUDU</name>
<dbReference type="Proteomes" id="UP001054821">
    <property type="component" value="Chromosome 5"/>
</dbReference>
<dbReference type="GO" id="GO:0005773">
    <property type="term" value="C:vacuole"/>
    <property type="evidence" value="ECO:0007669"/>
    <property type="project" value="UniProtKB-SubCell"/>
</dbReference>
<sequence>MMFDPETKQVRVLLRGLSLAFGTASMDGSFVLVSEYAGKRIQKFWLTGPKANTSEIILDFGHHPVDINRSVSGDFWVAVNRETRLINHRGKLIVPNALLIDSDGVVLDEIILLDQYGNLSITQVEEVAGTL</sequence>
<keyword evidence="5" id="KW-0812">Transmembrane</keyword>
<organism evidence="7 8">
    <name type="scientific">Prunus dulcis</name>
    <name type="common">Almond</name>
    <name type="synonym">Amygdalus dulcis</name>
    <dbReference type="NCBI Taxonomy" id="3755"/>
    <lineage>
        <taxon>Eukaryota</taxon>
        <taxon>Viridiplantae</taxon>
        <taxon>Streptophyta</taxon>
        <taxon>Embryophyta</taxon>
        <taxon>Tracheophyta</taxon>
        <taxon>Spermatophyta</taxon>
        <taxon>Magnoliopsida</taxon>
        <taxon>eudicotyledons</taxon>
        <taxon>Gunneridae</taxon>
        <taxon>Pentapetalae</taxon>
        <taxon>rosids</taxon>
        <taxon>fabids</taxon>
        <taxon>Rosales</taxon>
        <taxon>Rosaceae</taxon>
        <taxon>Amygdaloideae</taxon>
        <taxon>Amygdaleae</taxon>
        <taxon>Prunus</taxon>
    </lineage>
</organism>
<dbReference type="InterPro" id="IPR018119">
    <property type="entry name" value="Strictosidine_synth_cons-reg"/>
</dbReference>
<keyword evidence="5" id="KW-1133">Transmembrane helix</keyword>
<dbReference type="InterPro" id="IPR011042">
    <property type="entry name" value="6-blade_b-propeller_TolB-like"/>
</dbReference>
<reference evidence="7 8" key="1">
    <citation type="journal article" date="2022" name="G3 (Bethesda)">
        <title>Whole-genome sequence and methylome profiling of the almond [Prunus dulcis (Mill.) D.A. Webb] cultivar 'Nonpareil'.</title>
        <authorList>
            <person name="D'Amico-Willman K.M."/>
            <person name="Ouma W.Z."/>
            <person name="Meulia T."/>
            <person name="Sideli G.M."/>
            <person name="Gradziel T.M."/>
            <person name="Fresnedo-Ramirez J."/>
        </authorList>
    </citation>
    <scope>NUCLEOTIDE SEQUENCE [LARGE SCALE GENOMIC DNA]</scope>
    <source>
        <strain evidence="7">Clone GOH B32 T37-40</strain>
    </source>
</reference>
<keyword evidence="5" id="KW-0472">Membrane</keyword>
<keyword evidence="8" id="KW-1185">Reference proteome</keyword>
<keyword evidence="3" id="KW-0926">Vacuole</keyword>
<evidence type="ECO:0000256" key="4">
    <source>
        <dbReference type="ARBA" id="ARBA00023180"/>
    </source>
</evidence>
<protein>
    <recommendedName>
        <fullName evidence="6">Strictosidine synthase conserved region domain-containing protein</fullName>
    </recommendedName>
</protein>
<comment type="similarity">
    <text evidence="2">Belongs to the strictosidine synthase family.</text>
</comment>
<dbReference type="PANTHER" id="PTHR10426:SF136">
    <property type="entry name" value="PROTEIN STRICTOSIDINE SYNTHASE-LIKE 9-LIKE"/>
    <property type="match status" value="1"/>
</dbReference>
<evidence type="ECO:0000256" key="3">
    <source>
        <dbReference type="ARBA" id="ARBA00022554"/>
    </source>
</evidence>
<proteinExistence type="inferred from homology"/>
<dbReference type="SUPFAM" id="SSF63829">
    <property type="entry name" value="Calcium-dependent phosphotriesterase"/>
    <property type="match status" value="1"/>
</dbReference>
<evidence type="ECO:0000313" key="7">
    <source>
        <dbReference type="EMBL" id="KAI5330319.1"/>
    </source>
</evidence>
<keyword evidence="4" id="KW-0325">Glycoprotein</keyword>